<keyword evidence="2" id="KW-0813">Transport</keyword>
<dbReference type="AlphaFoldDB" id="D2JC61"/>
<dbReference type="PANTHER" id="PTHR42711:SF5">
    <property type="entry name" value="ABC TRANSPORTER ATP-BINDING PROTEIN NATA"/>
    <property type="match status" value="1"/>
</dbReference>
<dbReference type="InterPro" id="IPR027417">
    <property type="entry name" value="P-loop_NTPase"/>
</dbReference>
<protein>
    <submittedName>
        <fullName evidence="6">ABC transporter, ATP-binding protein</fullName>
    </submittedName>
</protein>
<dbReference type="SUPFAM" id="SSF52540">
    <property type="entry name" value="P-loop containing nucleoside triphosphate hydrolases"/>
    <property type="match status" value="1"/>
</dbReference>
<dbReference type="EMBL" id="GQ900454">
    <property type="protein sequence ID" value="ADA80186.1"/>
    <property type="molecule type" value="Genomic_DNA"/>
</dbReference>
<dbReference type="GO" id="GO:0016887">
    <property type="term" value="F:ATP hydrolysis activity"/>
    <property type="evidence" value="ECO:0007669"/>
    <property type="project" value="InterPro"/>
</dbReference>
<comment type="similarity">
    <text evidence="1">Belongs to the ABC transporter superfamily.</text>
</comment>
<geneLocation type="plasmid" evidence="6">
    <name>SAP106A</name>
</geneLocation>
<evidence type="ECO:0000256" key="4">
    <source>
        <dbReference type="ARBA" id="ARBA00022840"/>
    </source>
</evidence>
<keyword evidence="4 6" id="KW-0067">ATP-binding</keyword>
<accession>D2JC61</accession>
<dbReference type="GO" id="GO:0005524">
    <property type="term" value="F:ATP binding"/>
    <property type="evidence" value="ECO:0007669"/>
    <property type="project" value="UniProtKB-KW"/>
</dbReference>
<evidence type="ECO:0000256" key="3">
    <source>
        <dbReference type="ARBA" id="ARBA00022741"/>
    </source>
</evidence>
<evidence type="ECO:0000256" key="2">
    <source>
        <dbReference type="ARBA" id="ARBA00022448"/>
    </source>
</evidence>
<dbReference type="CDD" id="cd03230">
    <property type="entry name" value="ABC_DR_subfamily_A"/>
    <property type="match status" value="1"/>
</dbReference>
<gene>
    <name evidence="6" type="ORF">SAP106A_004</name>
</gene>
<sequence length="290" mass="33848">MFIRNVNKTYNKNNVLKNISFNIENENIVGLVGKNGAGKTTLLKILNGNIPIYGGDRSGFIDKKIASIIEKPKLYENKTGLFNLTFFLKIQDQSIDWKFVEHLINDFQMQNFIKRKVSKYSMGMKQLLSLIIAMSQKPELLILDEPTNGMDAKNTQKVLIQLTRLTQKYNTVIIITSHKLEEIEQICERVLIMDNGCLIKDINLKDKVYKKRLSLWFLKKDLNEAISLIESQHQLINTKGSYVECEIEKDYYSLLRDLGRKNIYPIKIKEQAYSLKEQYLDNKERFDEHI</sequence>
<dbReference type="Gene3D" id="3.40.50.300">
    <property type="entry name" value="P-loop containing nucleotide triphosphate hydrolases"/>
    <property type="match status" value="1"/>
</dbReference>
<keyword evidence="3" id="KW-0547">Nucleotide-binding</keyword>
<evidence type="ECO:0000313" key="6">
    <source>
        <dbReference type="EMBL" id="ADA80186.1"/>
    </source>
</evidence>
<proteinExistence type="inferred from homology"/>
<organism evidence="6">
    <name type="scientific">Staphylococcus epidermidis</name>
    <dbReference type="NCBI Taxonomy" id="1282"/>
    <lineage>
        <taxon>Bacteria</taxon>
        <taxon>Bacillati</taxon>
        <taxon>Bacillota</taxon>
        <taxon>Bacilli</taxon>
        <taxon>Bacillales</taxon>
        <taxon>Staphylococcaceae</taxon>
        <taxon>Staphylococcus</taxon>
    </lineage>
</organism>
<name>D2JC61_STAEP</name>
<dbReference type="PANTHER" id="PTHR42711">
    <property type="entry name" value="ABC TRANSPORTER ATP-BINDING PROTEIN"/>
    <property type="match status" value="1"/>
</dbReference>
<reference evidence="6" key="2">
    <citation type="submission" date="2009-12" db="EMBL/GenBank/DDBJ databases">
        <authorList>
            <person name="Summers A.O."/>
            <person name="Shearer J."/>
            <person name="Wireman J."/>
        </authorList>
    </citation>
    <scope>NUCLEOTIDE SEQUENCE</scope>
    <source>
        <strain evidence="6">SK939</strain>
        <plasmid evidence="6">SAP106A</plasmid>
    </source>
</reference>
<evidence type="ECO:0000259" key="5">
    <source>
        <dbReference type="PROSITE" id="PS50893"/>
    </source>
</evidence>
<dbReference type="InterPro" id="IPR003593">
    <property type="entry name" value="AAA+_ATPase"/>
</dbReference>
<dbReference type="Pfam" id="PF00005">
    <property type="entry name" value="ABC_tran"/>
    <property type="match status" value="1"/>
</dbReference>
<reference evidence="6" key="1">
    <citation type="submission" date="2009-08" db="EMBL/GenBank/DDBJ databases">
        <authorList>
            <person name="Gill J."/>
            <person name="Borman J."/>
            <person name="Shetty J."/>
            <person name="Hostetler J."/>
            <person name="Durkin S."/>
            <person name="Montgomery B."/>
        </authorList>
    </citation>
    <scope>NUCLEOTIDE SEQUENCE</scope>
    <source>
        <strain evidence="6">SK939</strain>
        <plasmid evidence="6">SAP106A</plasmid>
    </source>
</reference>
<dbReference type="InterPro" id="IPR003439">
    <property type="entry name" value="ABC_transporter-like_ATP-bd"/>
</dbReference>
<dbReference type="RefSeq" id="WP_012818085.1">
    <property type="nucleotide sequence ID" value="NZ_CAXOPM010000029.1"/>
</dbReference>
<dbReference type="PROSITE" id="PS50893">
    <property type="entry name" value="ABC_TRANSPORTER_2"/>
    <property type="match status" value="1"/>
</dbReference>
<feature type="domain" description="ABC transporter" evidence="5">
    <location>
        <begin position="1"/>
        <end position="220"/>
    </location>
</feature>
<dbReference type="InterPro" id="IPR050763">
    <property type="entry name" value="ABC_transporter_ATP-binding"/>
</dbReference>
<keyword evidence="6" id="KW-0614">Plasmid</keyword>
<evidence type="ECO:0000256" key="1">
    <source>
        <dbReference type="ARBA" id="ARBA00005417"/>
    </source>
</evidence>
<dbReference type="SMART" id="SM00382">
    <property type="entry name" value="AAA"/>
    <property type="match status" value="1"/>
</dbReference>